<protein>
    <submittedName>
        <fullName evidence="2">Baseplate assembly protein</fullName>
    </submittedName>
</protein>
<comment type="caution">
    <text evidence="2">The sequence shown here is derived from an EMBL/GenBank/DDBJ whole genome shotgun (WGS) entry which is preliminary data.</text>
</comment>
<dbReference type="Pfam" id="PF04965">
    <property type="entry name" value="GPW_gp25"/>
    <property type="match status" value="1"/>
</dbReference>
<organism evidence="2 3">
    <name type="scientific">Asticcacaulis endophyticus</name>
    <dbReference type="NCBI Taxonomy" id="1395890"/>
    <lineage>
        <taxon>Bacteria</taxon>
        <taxon>Pseudomonadati</taxon>
        <taxon>Pseudomonadota</taxon>
        <taxon>Alphaproteobacteria</taxon>
        <taxon>Caulobacterales</taxon>
        <taxon>Caulobacteraceae</taxon>
        <taxon>Asticcacaulis</taxon>
    </lineage>
</organism>
<proteinExistence type="predicted"/>
<sequence>MSGMDRKTGKRIEGLAHIAQSIGIILTTPLGSCPMRRTFGSLLYRLLDAPGNPKTRLLICAASAGAIAKWEPRVRITRIVLSDATAAGRLTLTIDAKRIDVPTPTDVSLQIPLTGA</sequence>
<dbReference type="InterPro" id="IPR007048">
    <property type="entry name" value="IraD/Gp25-like"/>
</dbReference>
<dbReference type="Gene3D" id="3.10.450.40">
    <property type="match status" value="1"/>
</dbReference>
<feature type="domain" description="IraD/Gp25-like" evidence="1">
    <location>
        <begin position="14"/>
        <end position="97"/>
    </location>
</feature>
<reference evidence="2" key="1">
    <citation type="journal article" date="2014" name="Int. J. Syst. Evol. Microbiol.">
        <title>Complete genome sequence of Corynebacterium casei LMG S-19264T (=DSM 44701T), isolated from a smear-ripened cheese.</title>
        <authorList>
            <consortium name="US DOE Joint Genome Institute (JGI-PGF)"/>
            <person name="Walter F."/>
            <person name="Albersmeier A."/>
            <person name="Kalinowski J."/>
            <person name="Ruckert C."/>
        </authorList>
    </citation>
    <scope>NUCLEOTIDE SEQUENCE</scope>
    <source>
        <strain evidence="2">KCTC 32296</strain>
    </source>
</reference>
<reference evidence="2" key="2">
    <citation type="submission" date="2020-09" db="EMBL/GenBank/DDBJ databases">
        <authorList>
            <person name="Sun Q."/>
            <person name="Kim S."/>
        </authorList>
    </citation>
    <scope>NUCLEOTIDE SEQUENCE</scope>
    <source>
        <strain evidence="2">KCTC 32296</strain>
    </source>
</reference>
<dbReference type="AlphaFoldDB" id="A0A918UTH3"/>
<dbReference type="EMBL" id="BMZB01000002">
    <property type="protein sequence ID" value="GGZ31999.1"/>
    <property type="molecule type" value="Genomic_DNA"/>
</dbReference>
<accession>A0A918UTH3</accession>
<evidence type="ECO:0000259" key="1">
    <source>
        <dbReference type="Pfam" id="PF04965"/>
    </source>
</evidence>
<keyword evidence="3" id="KW-1185">Reference proteome</keyword>
<evidence type="ECO:0000313" key="2">
    <source>
        <dbReference type="EMBL" id="GGZ31999.1"/>
    </source>
</evidence>
<dbReference type="SUPFAM" id="SSF160719">
    <property type="entry name" value="gpW/gp25-like"/>
    <property type="match status" value="1"/>
</dbReference>
<gene>
    <name evidence="2" type="primary">W</name>
    <name evidence="2" type="ORF">GCM10011273_17530</name>
</gene>
<dbReference type="Proteomes" id="UP000662572">
    <property type="component" value="Unassembled WGS sequence"/>
</dbReference>
<name>A0A918UTH3_9CAUL</name>
<evidence type="ECO:0000313" key="3">
    <source>
        <dbReference type="Proteomes" id="UP000662572"/>
    </source>
</evidence>